<keyword evidence="2" id="KW-1185">Reference proteome</keyword>
<organism evidence="1 2">
    <name type="scientific">Colletotrichum chlorophyti</name>
    <dbReference type="NCBI Taxonomy" id="708187"/>
    <lineage>
        <taxon>Eukaryota</taxon>
        <taxon>Fungi</taxon>
        <taxon>Dikarya</taxon>
        <taxon>Ascomycota</taxon>
        <taxon>Pezizomycotina</taxon>
        <taxon>Sordariomycetes</taxon>
        <taxon>Hypocreomycetidae</taxon>
        <taxon>Glomerellales</taxon>
        <taxon>Glomerellaceae</taxon>
        <taxon>Colletotrichum</taxon>
    </lineage>
</organism>
<evidence type="ECO:0008006" key="3">
    <source>
        <dbReference type="Google" id="ProtNLM"/>
    </source>
</evidence>
<reference evidence="1 2" key="1">
    <citation type="submission" date="2016-11" db="EMBL/GenBank/DDBJ databases">
        <title>Draft Genome Assembly of Colletotrichum chlorophyti a pathogen of herbaceous plants.</title>
        <authorList>
            <person name="Gan P."/>
            <person name="Narusaka M."/>
            <person name="Tsushima A."/>
            <person name="Narusaka Y."/>
            <person name="Takano Y."/>
            <person name="Shirasu K."/>
        </authorList>
    </citation>
    <scope>NUCLEOTIDE SEQUENCE [LARGE SCALE GENOMIC DNA]</scope>
    <source>
        <strain evidence="1 2">NTL11</strain>
    </source>
</reference>
<dbReference type="SUPFAM" id="SSF51197">
    <property type="entry name" value="Clavaminate synthase-like"/>
    <property type="match status" value="1"/>
</dbReference>
<dbReference type="STRING" id="708187.A0A1Q8RFZ9"/>
<dbReference type="Gene3D" id="2.60.120.620">
    <property type="entry name" value="q2cbj1_9rhob like domain"/>
    <property type="match status" value="2"/>
</dbReference>
<dbReference type="EMBL" id="MPGH01000204">
    <property type="protein sequence ID" value="OLN83268.1"/>
    <property type="molecule type" value="Genomic_DNA"/>
</dbReference>
<dbReference type="OrthoDB" id="445007at2759"/>
<dbReference type="InterPro" id="IPR008775">
    <property type="entry name" value="Phytyl_CoA_dOase-like"/>
</dbReference>
<evidence type="ECO:0000313" key="1">
    <source>
        <dbReference type="EMBL" id="OLN83268.1"/>
    </source>
</evidence>
<sequence>MPAIERVYRDHYVRKPKPLPEDPTLRRYVESVLRDSYVIIPDVFTAAEADEAVAEIDRLQGKNPRTGLTPFDGFKTNHILGLLGKTRVFDKFCLLPQVHALNGYFPQEDYLLYIMETIVINPGERNQFLHHDDSVTRLPRPRPAVSAATMIGDDRIGEEHEAVTAVCPKGSVVYFLGTTWHSGGANRMQKPRYAATIQYCQPWIGPVENLMIVVDPRRALSGEIPKRIVDMMGYRSAIPFVGYADGLYPRKATRRLVRWLQGPVNMNPPTLASEDGEKEHKVLSKL</sequence>
<dbReference type="AlphaFoldDB" id="A0A1Q8RFZ9"/>
<dbReference type="Pfam" id="PF05721">
    <property type="entry name" value="PhyH"/>
    <property type="match status" value="1"/>
</dbReference>
<evidence type="ECO:0000313" key="2">
    <source>
        <dbReference type="Proteomes" id="UP000186583"/>
    </source>
</evidence>
<dbReference type="Proteomes" id="UP000186583">
    <property type="component" value="Unassembled WGS sequence"/>
</dbReference>
<name>A0A1Q8RFZ9_9PEZI</name>
<protein>
    <recommendedName>
        <fullName evidence="3">Phytanoyl-CoA dioxygenase</fullName>
    </recommendedName>
</protein>
<accession>A0A1Q8RFZ9</accession>
<proteinExistence type="predicted"/>
<gene>
    <name evidence="1" type="ORF">CCHL11_03063</name>
</gene>
<comment type="caution">
    <text evidence="1">The sequence shown here is derived from an EMBL/GenBank/DDBJ whole genome shotgun (WGS) entry which is preliminary data.</text>
</comment>